<protein>
    <submittedName>
        <fullName evidence="1">Uncharacterized protein</fullName>
    </submittedName>
</protein>
<organism evidence="1 2">
    <name type="scientific">Streptomyces capitiformicae</name>
    <dbReference type="NCBI Taxonomy" id="2014920"/>
    <lineage>
        <taxon>Bacteria</taxon>
        <taxon>Bacillati</taxon>
        <taxon>Actinomycetota</taxon>
        <taxon>Actinomycetes</taxon>
        <taxon>Kitasatosporales</taxon>
        <taxon>Streptomycetaceae</taxon>
        <taxon>Streptomyces</taxon>
    </lineage>
</organism>
<comment type="caution">
    <text evidence="1">The sequence shown here is derived from an EMBL/GenBank/DDBJ whole genome shotgun (WGS) entry which is preliminary data.</text>
</comment>
<gene>
    <name evidence="1" type="ORF">GCM10017771_02520</name>
</gene>
<accession>A0A919L282</accession>
<dbReference type="EMBL" id="BNAT01000001">
    <property type="protein sequence ID" value="GHH81207.1"/>
    <property type="molecule type" value="Genomic_DNA"/>
</dbReference>
<reference evidence="1" key="2">
    <citation type="submission" date="2020-09" db="EMBL/GenBank/DDBJ databases">
        <authorList>
            <person name="Sun Q."/>
            <person name="Zhou Y."/>
        </authorList>
    </citation>
    <scope>NUCLEOTIDE SEQUENCE</scope>
    <source>
        <strain evidence="1">CGMCC 4.7403</strain>
    </source>
</reference>
<reference evidence="1" key="1">
    <citation type="journal article" date="2014" name="Int. J. Syst. Evol. Microbiol.">
        <title>Complete genome sequence of Corynebacterium casei LMG S-19264T (=DSM 44701T), isolated from a smear-ripened cheese.</title>
        <authorList>
            <consortium name="US DOE Joint Genome Institute (JGI-PGF)"/>
            <person name="Walter F."/>
            <person name="Albersmeier A."/>
            <person name="Kalinowski J."/>
            <person name="Ruckert C."/>
        </authorList>
    </citation>
    <scope>NUCLEOTIDE SEQUENCE</scope>
    <source>
        <strain evidence="1">CGMCC 4.7403</strain>
    </source>
</reference>
<sequence>MTRAQLTGLCAALRELLGTRPEDPGAEECRAVLAELEALLAVPGGPVSAEAPPAGAGPVVPLPVPDRPHTAPGMPVLGTPSAGVPVPGPPASGTAPPAPPAGLLSRTTQSAAWVHGNAPAVDPELSSLAGELVNSADAVDYLGPVQLPAGADTPALWRWFHLTLLRLPAAQVPKWRERAERLAVADPVGARWIEWRALDREQVLMPGLPRYGMAGVRLAVRGGVAPWVLDVAGIEDAVPEGDDRSPVRAWAVLAGWVAALAELDDHVHHCVESLTHRGTLSLADPVHRRAYQQELAQRLGRLAARRSQDSAAELQAALAVDEALCSVVHLPPAAPGSWWAEVAETSQRAVLEVRRRARADGADVAVEVLAPSYREARRRTGGNDIPLDAGGRKGQILAGLRLWARIDGRELPGRVVYRG</sequence>
<evidence type="ECO:0000313" key="1">
    <source>
        <dbReference type="EMBL" id="GHH81207.1"/>
    </source>
</evidence>
<dbReference type="Proteomes" id="UP000603227">
    <property type="component" value="Unassembled WGS sequence"/>
</dbReference>
<keyword evidence="2" id="KW-1185">Reference proteome</keyword>
<evidence type="ECO:0000313" key="2">
    <source>
        <dbReference type="Proteomes" id="UP000603227"/>
    </source>
</evidence>
<proteinExistence type="predicted"/>
<name>A0A919L282_9ACTN</name>
<dbReference type="AlphaFoldDB" id="A0A919L282"/>